<evidence type="ECO:0000313" key="10">
    <source>
        <dbReference type="EMBL" id="CAA7048209.1"/>
    </source>
</evidence>
<protein>
    <recommendedName>
        <fullName evidence="7">AP-3 complex subunit delta</fullName>
    </recommendedName>
</protein>
<dbReference type="SUPFAM" id="SSF48371">
    <property type="entry name" value="ARM repeat"/>
    <property type="match status" value="1"/>
</dbReference>
<feature type="domain" description="Clathrin/coatomer adaptor adaptin-like N-terminal" evidence="9">
    <location>
        <begin position="31"/>
        <end position="583"/>
    </location>
</feature>
<name>A0A6D2JVR5_9BRAS</name>
<dbReference type="GO" id="GO:0005794">
    <property type="term" value="C:Golgi apparatus"/>
    <property type="evidence" value="ECO:0007669"/>
    <property type="project" value="UniProtKB-SubCell"/>
</dbReference>
<feature type="compositionally biased region" description="Basic residues" evidence="8">
    <location>
        <begin position="807"/>
        <end position="816"/>
    </location>
</feature>
<evidence type="ECO:0000313" key="11">
    <source>
        <dbReference type="Proteomes" id="UP000467841"/>
    </source>
</evidence>
<dbReference type="InterPro" id="IPR016024">
    <property type="entry name" value="ARM-type_fold"/>
</dbReference>
<dbReference type="GO" id="GO:0006896">
    <property type="term" value="P:Golgi to vacuole transport"/>
    <property type="evidence" value="ECO:0007669"/>
    <property type="project" value="TreeGrafter"/>
</dbReference>
<evidence type="ECO:0000256" key="2">
    <source>
        <dbReference type="ARBA" id="ARBA00006613"/>
    </source>
</evidence>
<evidence type="ECO:0000256" key="6">
    <source>
        <dbReference type="ARBA" id="ARBA00023136"/>
    </source>
</evidence>
<feature type="compositionally biased region" description="Basic and acidic residues" evidence="8">
    <location>
        <begin position="817"/>
        <end position="830"/>
    </location>
</feature>
<feature type="region of interest" description="Disordered" evidence="8">
    <location>
        <begin position="733"/>
        <end position="845"/>
    </location>
</feature>
<dbReference type="PANTHER" id="PTHR22781">
    <property type="entry name" value="DELTA ADAPTIN-RELATED"/>
    <property type="match status" value="1"/>
</dbReference>
<evidence type="ECO:0000259" key="9">
    <source>
        <dbReference type="Pfam" id="PF01602"/>
    </source>
</evidence>
<organism evidence="10 11">
    <name type="scientific">Microthlaspi erraticum</name>
    <dbReference type="NCBI Taxonomy" id="1685480"/>
    <lineage>
        <taxon>Eukaryota</taxon>
        <taxon>Viridiplantae</taxon>
        <taxon>Streptophyta</taxon>
        <taxon>Embryophyta</taxon>
        <taxon>Tracheophyta</taxon>
        <taxon>Spermatophyta</taxon>
        <taxon>Magnoliopsida</taxon>
        <taxon>eudicotyledons</taxon>
        <taxon>Gunneridae</taxon>
        <taxon>Pentapetalae</taxon>
        <taxon>rosids</taxon>
        <taxon>malvids</taxon>
        <taxon>Brassicales</taxon>
        <taxon>Brassicaceae</taxon>
        <taxon>Coluteocarpeae</taxon>
        <taxon>Microthlaspi</taxon>
    </lineage>
</organism>
<evidence type="ECO:0000256" key="7">
    <source>
        <dbReference type="PIRNR" id="PIRNR037092"/>
    </source>
</evidence>
<gene>
    <name evidence="10" type="ORF">MERR_LOCUS35444</name>
</gene>
<comment type="similarity">
    <text evidence="2 7">Belongs to the adaptor complexes large subunit family.</text>
</comment>
<dbReference type="GO" id="GO:0006623">
    <property type="term" value="P:protein targeting to vacuole"/>
    <property type="evidence" value="ECO:0007669"/>
    <property type="project" value="TreeGrafter"/>
</dbReference>
<dbReference type="InterPro" id="IPR002553">
    <property type="entry name" value="Clathrin/coatomer_adapt-like_N"/>
</dbReference>
<comment type="subunit">
    <text evidence="7">Adaptor protein complex 3 (AP-3) is a heterotetramer.</text>
</comment>
<dbReference type="Proteomes" id="UP000467841">
    <property type="component" value="Unassembled WGS sequence"/>
</dbReference>
<dbReference type="Pfam" id="PF01602">
    <property type="entry name" value="Adaptin_N"/>
    <property type="match status" value="1"/>
</dbReference>
<dbReference type="EMBL" id="CACVBM020001385">
    <property type="protein sequence ID" value="CAA7048209.1"/>
    <property type="molecule type" value="Genomic_DNA"/>
</dbReference>
<keyword evidence="7" id="KW-0333">Golgi apparatus</keyword>
<dbReference type="InterPro" id="IPR011989">
    <property type="entry name" value="ARM-like"/>
</dbReference>
<accession>A0A6D2JVR5</accession>
<comment type="function">
    <text evidence="7">Part of the AP-3 complex, an adaptor-related complex which seems to be clathrin-associated. The complex is associated with the Golgi region as well as more peripheral structures. It facilitates the budding of vesicles from the Golgi membrane and may be directly involved in trafficking to the vacuole. It also function in maintaining the identity of lytic vacuoles and in regulating the transition between storage and lytic vacuoles.</text>
</comment>
<evidence type="ECO:0000256" key="5">
    <source>
        <dbReference type="ARBA" id="ARBA00022927"/>
    </source>
</evidence>
<comment type="subcellular location">
    <subcellularLocation>
        <location evidence="1">Endomembrane system</location>
    </subcellularLocation>
    <subcellularLocation>
        <location evidence="7">Golgi apparatus</location>
    </subcellularLocation>
</comment>
<dbReference type="PIRSF" id="PIRSF037092">
    <property type="entry name" value="AP3_complex_delta"/>
    <property type="match status" value="1"/>
</dbReference>
<dbReference type="GO" id="GO:0030123">
    <property type="term" value="C:AP-3 adaptor complex"/>
    <property type="evidence" value="ECO:0007669"/>
    <property type="project" value="InterPro"/>
</dbReference>
<dbReference type="InterPro" id="IPR017105">
    <property type="entry name" value="AP3_complex_dsu"/>
</dbReference>
<feature type="compositionally biased region" description="Basic and acidic residues" evidence="8">
    <location>
        <begin position="784"/>
        <end position="796"/>
    </location>
</feature>
<reference evidence="10" key="1">
    <citation type="submission" date="2020-01" db="EMBL/GenBank/DDBJ databases">
        <authorList>
            <person name="Mishra B."/>
        </authorList>
    </citation>
    <scope>NUCLEOTIDE SEQUENCE [LARGE SCALE GENOMIC DNA]</scope>
</reference>
<feature type="compositionally biased region" description="Basic and acidic residues" evidence="8">
    <location>
        <begin position="747"/>
        <end position="756"/>
    </location>
</feature>
<evidence type="ECO:0000256" key="3">
    <source>
        <dbReference type="ARBA" id="ARBA00022448"/>
    </source>
</evidence>
<dbReference type="PANTHER" id="PTHR22781:SF12">
    <property type="entry name" value="AP-3 COMPLEX SUBUNIT DELTA-1"/>
    <property type="match status" value="1"/>
</dbReference>
<dbReference type="GO" id="GO:0010008">
    <property type="term" value="C:endosome membrane"/>
    <property type="evidence" value="ECO:0007669"/>
    <property type="project" value="TreeGrafter"/>
</dbReference>
<comment type="caution">
    <text evidence="10">The sequence shown here is derived from an EMBL/GenBank/DDBJ whole genome shotgun (WGS) entry which is preliminary data.</text>
</comment>
<dbReference type="OrthoDB" id="10264595at2759"/>
<evidence type="ECO:0000256" key="8">
    <source>
        <dbReference type="SAM" id="MobiDB-lite"/>
    </source>
</evidence>
<evidence type="ECO:0000256" key="4">
    <source>
        <dbReference type="ARBA" id="ARBA00022737"/>
    </source>
</evidence>
<evidence type="ECO:0000256" key="1">
    <source>
        <dbReference type="ARBA" id="ARBA00004308"/>
    </source>
</evidence>
<keyword evidence="5 7" id="KW-0653">Protein transport</keyword>
<sequence>MSSSNSLMDNLFQRSLEDLIKGFRLQLLGESAYISRALEEIRREIKVTDLSTKSTALHKLTYLAALHGVDMSWAAFHAVEVVSSPRFQHKRIGYQAITQSFNDQTSVMLLITNQVRKDLNSVNEFEASLALECLSRIGTHDLARDLTPEVFTLLGSSKTFVRKKAIGVVLRVFEKYHDAVKVCFKRLVENLESSDPQILSAVVGVFCELATKDPSSCLPLAPEFYKILVDSRNNWVLIKVLKIFAKLASIEPRLGKKVAEPICEHMRRSVAKSLVFECVRTVVSSLSDQEAALKLAVAKIREFLVEDDPNLKYLGLHALSIVAPKHLWAVLENKEVVVKALSDEDPNVKLEALHLLMAMVNEDNVSDISRILMNYALKSDPFFCNEIIYSVLSACSRNAYEIVVDFDWYLSLLGEMARIPHCQRGEEIEHQLVDIGMRVRDARPQLVRVSWALLSDPALLGNLFLHPILSAAAWVSGEYAEFSKNPYETVEALLQPRTDLLPPSIKAIYIQSVFKVLVFCLGSYFSAEEPISSSLAQESSSVNAFAYESILNLVNVIELGLGPLSGTHDVEVQERAKNVLGFIGMIREEISEKVNNEAEACRVTAFMEDVFSDDLGPVSATAQEKVCVPDGLELKETLMDLEEICGEFLKPVESDKISFSVSKLRIRDEQEASSSSSHPHEGGAGAASLLEHRKRHGMYYLTSQKDDPDSNVTLNDYPLANELANEISVDLFKPKRKPSKPRPVVVKLDDGDESRSKGKTNPEAGNEDESLSRAIQTALVVKNKGKEKAQEGEESSRIVNHTSLEMKKKKKKKKKNGERSSKDKSRRESEVAATTEQVIIPDFLL</sequence>
<dbReference type="FunFam" id="1.25.10.10:FF:000360">
    <property type="entry name" value="AP-3 complex subunit delta"/>
    <property type="match status" value="1"/>
</dbReference>
<dbReference type="AlphaFoldDB" id="A0A6D2JVR5"/>
<dbReference type="Gene3D" id="1.25.10.10">
    <property type="entry name" value="Leucine-rich Repeat Variant"/>
    <property type="match status" value="1"/>
</dbReference>
<keyword evidence="6" id="KW-0472">Membrane</keyword>
<keyword evidence="11" id="KW-1185">Reference proteome</keyword>
<proteinExistence type="inferred from homology"/>
<keyword evidence="3 7" id="KW-0813">Transport</keyword>
<keyword evidence="4" id="KW-0677">Repeat</keyword>